<proteinExistence type="predicted"/>
<dbReference type="Pfam" id="PF05711">
    <property type="entry name" value="TylF"/>
    <property type="match status" value="1"/>
</dbReference>
<dbReference type="RefSeq" id="WP_139863222.1">
    <property type="nucleotide sequence ID" value="NZ_CAADFC020000028.1"/>
</dbReference>
<accession>A0A508TQ81</accession>
<evidence type="ECO:0000313" key="1">
    <source>
        <dbReference type="EMBL" id="VIO76647.1"/>
    </source>
</evidence>
<sequence>MTTEKIDPARAAYQSREEQHWAELKSILDDGQISLAETLINYPAFVRRREMTRLLADYDLFRMIQDIPGSIAELGVFLGAGLFTWSKLLETFFPGDRSRKVFGFESGGGYQDFAPEDGDPRPWIESVVGRKQVPDGYLDRMVKLTNQDNLLPGVERCRVISGDILQTVPAFAAGNQGTRLSMIFLDVNLYKPTLAGFRALYPLLAPGGVVAMNGYGTPPWLGETAAFEHYFKEIGQPLPRVRKLSYSIRPGGYFIKE</sequence>
<organism evidence="1 2">
    <name type="scientific">Bradyrhizobium ivorense</name>
    <dbReference type="NCBI Taxonomy" id="2511166"/>
    <lineage>
        <taxon>Bacteria</taxon>
        <taxon>Pseudomonadati</taxon>
        <taxon>Pseudomonadota</taxon>
        <taxon>Alphaproteobacteria</taxon>
        <taxon>Hyphomicrobiales</taxon>
        <taxon>Nitrobacteraceae</taxon>
        <taxon>Bradyrhizobium</taxon>
    </lineage>
</organism>
<dbReference type="EMBL" id="CAADFC020000028">
    <property type="protein sequence ID" value="VIO76647.1"/>
    <property type="molecule type" value="Genomic_DNA"/>
</dbReference>
<reference evidence="1" key="1">
    <citation type="submission" date="2019-02" db="EMBL/GenBank/DDBJ databases">
        <authorList>
            <person name="Pothier F.J."/>
        </authorList>
    </citation>
    <scope>NUCLEOTIDE SEQUENCE</scope>
    <source>
        <strain evidence="1">CI-1B</strain>
    </source>
</reference>
<dbReference type="AlphaFoldDB" id="A0A508TQ81"/>
<gene>
    <name evidence="1" type="ORF">CI1B_65770</name>
</gene>
<evidence type="ECO:0000313" key="2">
    <source>
        <dbReference type="Proteomes" id="UP000328092"/>
    </source>
</evidence>
<dbReference type="InterPro" id="IPR008884">
    <property type="entry name" value="TylF_MeTrfase"/>
</dbReference>
<evidence type="ECO:0008006" key="3">
    <source>
        <dbReference type="Google" id="ProtNLM"/>
    </source>
</evidence>
<comment type="caution">
    <text evidence="1">The sequence shown here is derived from an EMBL/GenBank/DDBJ whole genome shotgun (WGS) entry which is preliminary data.</text>
</comment>
<dbReference type="InterPro" id="IPR029063">
    <property type="entry name" value="SAM-dependent_MTases_sf"/>
</dbReference>
<dbReference type="SUPFAM" id="SSF53335">
    <property type="entry name" value="S-adenosyl-L-methionine-dependent methyltransferases"/>
    <property type="match status" value="1"/>
</dbReference>
<keyword evidence="2" id="KW-1185">Reference proteome</keyword>
<dbReference type="OrthoDB" id="9811332at2"/>
<protein>
    <recommendedName>
        <fullName evidence="3">Macrocin O-methyltransferase</fullName>
    </recommendedName>
</protein>
<dbReference type="Gene3D" id="3.40.50.150">
    <property type="entry name" value="Vaccinia Virus protein VP39"/>
    <property type="match status" value="1"/>
</dbReference>
<name>A0A508TQ81_9BRAD</name>
<dbReference type="Proteomes" id="UP000328092">
    <property type="component" value="Unassembled WGS sequence"/>
</dbReference>